<feature type="transmembrane region" description="Helical" evidence="1">
    <location>
        <begin position="34"/>
        <end position="58"/>
    </location>
</feature>
<keyword evidence="3" id="KW-1185">Reference proteome</keyword>
<keyword evidence="1" id="KW-0472">Membrane</keyword>
<organism evidence="2 3">
    <name type="scientific">Auraticoccus cholistanensis</name>
    <dbReference type="NCBI Taxonomy" id="2656650"/>
    <lineage>
        <taxon>Bacteria</taxon>
        <taxon>Bacillati</taxon>
        <taxon>Actinomycetota</taxon>
        <taxon>Actinomycetes</taxon>
        <taxon>Propionibacteriales</taxon>
        <taxon>Propionibacteriaceae</taxon>
        <taxon>Auraticoccus</taxon>
    </lineage>
</organism>
<keyword evidence="1" id="KW-1133">Transmembrane helix</keyword>
<dbReference type="AlphaFoldDB" id="A0A6A9UR43"/>
<dbReference type="RefSeq" id="WP_156608068.1">
    <property type="nucleotide sequence ID" value="NZ_WPCU01000004.1"/>
</dbReference>
<evidence type="ECO:0000256" key="1">
    <source>
        <dbReference type="SAM" id="Phobius"/>
    </source>
</evidence>
<accession>A0A6A9UR43</accession>
<dbReference type="EMBL" id="WPCU01000004">
    <property type="protein sequence ID" value="MVA75131.1"/>
    <property type="molecule type" value="Genomic_DNA"/>
</dbReference>
<evidence type="ECO:0000313" key="2">
    <source>
        <dbReference type="EMBL" id="MVA75131.1"/>
    </source>
</evidence>
<evidence type="ECO:0000313" key="3">
    <source>
        <dbReference type="Proteomes" id="UP000435304"/>
    </source>
</evidence>
<sequence length="97" mass="9901">MSRTWPDWALALHTWVVGAVVLGTVWGLGSASVVAGVVGGVVFGTFGGVGVVVLLRSLRSEPVRGERVRAALPLAVLVGTLAGGAVMALLLWLALRG</sequence>
<comment type="caution">
    <text evidence="2">The sequence shown here is derived from an EMBL/GenBank/DDBJ whole genome shotgun (WGS) entry which is preliminary data.</text>
</comment>
<feature type="transmembrane region" description="Helical" evidence="1">
    <location>
        <begin position="7"/>
        <end position="28"/>
    </location>
</feature>
<reference evidence="2 3" key="1">
    <citation type="submission" date="2019-12" db="EMBL/GenBank/DDBJ databases">
        <title>Auraticoccus cholistani sp. nov., an actinomycete isolated from soil of Cholistan desert.</title>
        <authorList>
            <person name="Cheema M.T."/>
        </authorList>
    </citation>
    <scope>NUCLEOTIDE SEQUENCE [LARGE SCALE GENOMIC DNA]</scope>
    <source>
        <strain evidence="2 3">F435</strain>
    </source>
</reference>
<name>A0A6A9UR43_9ACTN</name>
<gene>
    <name evidence="2" type="ORF">GC722_03675</name>
</gene>
<proteinExistence type="predicted"/>
<protein>
    <submittedName>
        <fullName evidence="2">Uncharacterized protein</fullName>
    </submittedName>
</protein>
<keyword evidence="1" id="KW-0812">Transmembrane</keyword>
<feature type="transmembrane region" description="Helical" evidence="1">
    <location>
        <begin position="70"/>
        <end position="95"/>
    </location>
</feature>
<dbReference type="Proteomes" id="UP000435304">
    <property type="component" value="Unassembled WGS sequence"/>
</dbReference>